<feature type="transmembrane region" description="Helical" evidence="1">
    <location>
        <begin position="122"/>
        <end position="142"/>
    </location>
</feature>
<reference evidence="2 3" key="1">
    <citation type="submission" date="2009-02" db="EMBL/GenBank/DDBJ databases">
        <title>Sequencing of the draft genome and assembly of Dethiobacter alkaliphilus AHT 1.</title>
        <authorList>
            <consortium name="US DOE Joint Genome Institute (JGI-PGF)"/>
            <person name="Lucas S."/>
            <person name="Copeland A."/>
            <person name="Lapidus A."/>
            <person name="Glavina del Rio T."/>
            <person name="Dalin E."/>
            <person name="Tice H."/>
            <person name="Bruce D."/>
            <person name="Goodwin L."/>
            <person name="Pitluck S."/>
            <person name="Larimer F."/>
            <person name="Land M.L."/>
            <person name="Hauser L."/>
            <person name="Muyzer G."/>
        </authorList>
    </citation>
    <scope>NUCLEOTIDE SEQUENCE [LARGE SCALE GENOMIC DNA]</scope>
    <source>
        <strain evidence="2 3">AHT 1</strain>
    </source>
</reference>
<accession>C0GD23</accession>
<dbReference type="Pfam" id="PF20587">
    <property type="entry name" value="DUF6789"/>
    <property type="match status" value="1"/>
</dbReference>
<proteinExistence type="predicted"/>
<keyword evidence="1" id="KW-0812">Transmembrane</keyword>
<evidence type="ECO:0000313" key="3">
    <source>
        <dbReference type="Proteomes" id="UP000006443"/>
    </source>
</evidence>
<dbReference type="AlphaFoldDB" id="C0GD23"/>
<feature type="transmembrane region" description="Helical" evidence="1">
    <location>
        <begin position="12"/>
        <end position="36"/>
    </location>
</feature>
<sequence>MVRDRFTNGFISGIVGSLIGVPISFILQALGFAEVQAVDFTAKLLYGRPAMMTSEIVWATIIGIGFAGIFGALFAYLILAIDSKYLYLKGLLYGPIVFYLWYSFVLLTIVGQVEVITLTTSIANTVANMIYGLVLAVAYNYLDEKELIGEDKALETEKVKIKKPLITSKKYTLLSEQTKELHHHRKTNIFGKAANKLLRRKKI</sequence>
<evidence type="ECO:0000256" key="1">
    <source>
        <dbReference type="SAM" id="Phobius"/>
    </source>
</evidence>
<dbReference type="Proteomes" id="UP000006443">
    <property type="component" value="Unassembled WGS sequence"/>
</dbReference>
<dbReference type="InterPro" id="IPR046739">
    <property type="entry name" value="DUF6789"/>
</dbReference>
<protein>
    <submittedName>
        <fullName evidence="2">Uncharacterized protein</fullName>
    </submittedName>
</protein>
<keyword evidence="1" id="KW-0472">Membrane</keyword>
<comment type="caution">
    <text evidence="2">The sequence shown here is derived from an EMBL/GenBank/DDBJ whole genome shotgun (WGS) entry which is preliminary data.</text>
</comment>
<feature type="transmembrane region" description="Helical" evidence="1">
    <location>
        <begin position="91"/>
        <end position="110"/>
    </location>
</feature>
<evidence type="ECO:0000313" key="2">
    <source>
        <dbReference type="EMBL" id="EEG79108.1"/>
    </source>
</evidence>
<keyword evidence="3" id="KW-1185">Reference proteome</keyword>
<keyword evidence="1" id="KW-1133">Transmembrane helix</keyword>
<name>C0GD23_DETAL</name>
<gene>
    <name evidence="2" type="ORF">DealDRAFT_0382</name>
</gene>
<organism evidence="2 3">
    <name type="scientific">Dethiobacter alkaliphilus AHT 1</name>
    <dbReference type="NCBI Taxonomy" id="555088"/>
    <lineage>
        <taxon>Bacteria</taxon>
        <taxon>Bacillati</taxon>
        <taxon>Bacillota</taxon>
        <taxon>Dethiobacteria</taxon>
        <taxon>Dethiobacterales</taxon>
        <taxon>Dethiobacteraceae</taxon>
        <taxon>Dethiobacter</taxon>
    </lineage>
</organism>
<dbReference type="EMBL" id="ACJM01000001">
    <property type="protein sequence ID" value="EEG79108.1"/>
    <property type="molecule type" value="Genomic_DNA"/>
</dbReference>
<feature type="transmembrane region" description="Helical" evidence="1">
    <location>
        <begin position="56"/>
        <end position="79"/>
    </location>
</feature>